<dbReference type="GO" id="GO:0005524">
    <property type="term" value="F:ATP binding"/>
    <property type="evidence" value="ECO:0007669"/>
    <property type="project" value="UniProtKB-KW"/>
</dbReference>
<evidence type="ECO:0000313" key="6">
    <source>
        <dbReference type="EMBL" id="KAF6021337.1"/>
    </source>
</evidence>
<keyword evidence="2" id="KW-0547">Nucleotide-binding</keyword>
<evidence type="ECO:0000256" key="2">
    <source>
        <dbReference type="ARBA" id="ARBA00022741"/>
    </source>
</evidence>
<sequence>MTEVEAMEKLKHERIVQYIRHEEIADDRDPVKLSKTLLNCRSAGATMVEMLTKNPLWPTLKAPQLMYQIVKKEQPRYDLDPTVSSEAKEILDAVLVYDQERRPTAKQLLNHTCPAGMKPSASIKSLPYNFVYKFDDYYPEPVLIPSVV</sequence>
<name>A0A7J7J618_BUGNE</name>
<dbReference type="SUPFAM" id="SSF56112">
    <property type="entry name" value="Protein kinase-like (PK-like)"/>
    <property type="match status" value="1"/>
</dbReference>
<feature type="domain" description="Protein kinase" evidence="5">
    <location>
        <begin position="42"/>
        <end position="111"/>
    </location>
</feature>
<dbReference type="PANTHER" id="PTHR48016">
    <property type="entry name" value="MAP KINASE KINASE KINASE SSK2-RELATED-RELATED"/>
    <property type="match status" value="1"/>
</dbReference>
<dbReference type="GO" id="GO:0004672">
    <property type="term" value="F:protein kinase activity"/>
    <property type="evidence" value="ECO:0007669"/>
    <property type="project" value="InterPro"/>
</dbReference>
<reference evidence="6" key="1">
    <citation type="submission" date="2020-06" db="EMBL/GenBank/DDBJ databases">
        <title>Draft genome of Bugula neritina, a colonial animal packing powerful symbionts and potential medicines.</title>
        <authorList>
            <person name="Rayko M."/>
        </authorList>
    </citation>
    <scope>NUCLEOTIDE SEQUENCE [LARGE SCALE GENOMIC DNA]</scope>
    <source>
        <strain evidence="6">Kwan_BN1</strain>
    </source>
</reference>
<organism evidence="6 7">
    <name type="scientific">Bugula neritina</name>
    <name type="common">Brown bryozoan</name>
    <name type="synonym">Sertularia neritina</name>
    <dbReference type="NCBI Taxonomy" id="10212"/>
    <lineage>
        <taxon>Eukaryota</taxon>
        <taxon>Metazoa</taxon>
        <taxon>Spiralia</taxon>
        <taxon>Lophotrochozoa</taxon>
        <taxon>Bryozoa</taxon>
        <taxon>Gymnolaemata</taxon>
        <taxon>Cheilostomatida</taxon>
        <taxon>Flustrina</taxon>
        <taxon>Buguloidea</taxon>
        <taxon>Bugulidae</taxon>
        <taxon>Bugula</taxon>
    </lineage>
</organism>
<evidence type="ECO:0000259" key="5">
    <source>
        <dbReference type="Pfam" id="PF00069"/>
    </source>
</evidence>
<dbReference type="InterPro" id="IPR000719">
    <property type="entry name" value="Prot_kinase_dom"/>
</dbReference>
<evidence type="ECO:0000313" key="7">
    <source>
        <dbReference type="Proteomes" id="UP000593567"/>
    </source>
</evidence>
<evidence type="ECO:0000256" key="1">
    <source>
        <dbReference type="ARBA" id="ARBA00022679"/>
    </source>
</evidence>
<dbReference type="Pfam" id="PF00069">
    <property type="entry name" value="Pkinase"/>
    <property type="match status" value="1"/>
</dbReference>
<dbReference type="OrthoDB" id="266718at2759"/>
<gene>
    <name evidence="6" type="ORF">EB796_020359</name>
</gene>
<comment type="caution">
    <text evidence="6">The sequence shown here is derived from an EMBL/GenBank/DDBJ whole genome shotgun (WGS) entry which is preliminary data.</text>
</comment>
<dbReference type="Gene3D" id="1.10.510.10">
    <property type="entry name" value="Transferase(Phosphotransferase) domain 1"/>
    <property type="match status" value="1"/>
</dbReference>
<evidence type="ECO:0000256" key="4">
    <source>
        <dbReference type="ARBA" id="ARBA00022840"/>
    </source>
</evidence>
<dbReference type="InterPro" id="IPR011009">
    <property type="entry name" value="Kinase-like_dom_sf"/>
</dbReference>
<proteinExistence type="predicted"/>
<dbReference type="Proteomes" id="UP000593567">
    <property type="component" value="Unassembled WGS sequence"/>
</dbReference>
<accession>A0A7J7J618</accession>
<dbReference type="EMBL" id="VXIV02003064">
    <property type="protein sequence ID" value="KAF6021337.1"/>
    <property type="molecule type" value="Genomic_DNA"/>
</dbReference>
<dbReference type="InterPro" id="IPR050538">
    <property type="entry name" value="MAP_kinase_kinase_kinase"/>
</dbReference>
<keyword evidence="3" id="KW-0418">Kinase</keyword>
<keyword evidence="4" id="KW-0067">ATP-binding</keyword>
<keyword evidence="7" id="KW-1185">Reference proteome</keyword>
<protein>
    <recommendedName>
        <fullName evidence="5">Protein kinase domain-containing protein</fullName>
    </recommendedName>
</protein>
<keyword evidence="1" id="KW-0808">Transferase</keyword>
<dbReference type="AlphaFoldDB" id="A0A7J7J618"/>
<evidence type="ECO:0000256" key="3">
    <source>
        <dbReference type="ARBA" id="ARBA00022777"/>
    </source>
</evidence>